<dbReference type="PANTHER" id="PTHR42928">
    <property type="entry name" value="TRICARBOXYLATE-BINDING PROTEIN"/>
    <property type="match status" value="1"/>
</dbReference>
<dbReference type="RefSeq" id="WP_187265629.1">
    <property type="nucleotide sequence ID" value="NZ_JBHUEJ010000036.1"/>
</dbReference>
<evidence type="ECO:0000313" key="4">
    <source>
        <dbReference type="Proteomes" id="UP001597304"/>
    </source>
</evidence>
<comment type="similarity">
    <text evidence="1">Belongs to the UPF0065 (bug) family.</text>
</comment>
<sequence>MKNLLLSVMVALTPLLAGPAAARTPEFPTGPITIIVPVAAGDGFDSAARILAENLATHLRTPVLVDNRPGAGGALSVAELLRGPRDGQKVLMAINASLTFRPVLQAASTNYDPFKDLQPVSLAERTPSVLVIVNGLPFTDLKGLVEFARNNPGKVRLGTAGQGSIGDFDVEILNGLTKAGILSVPFKGSGPAITAMRGGHVEGVIVSLGSVSGTLKAGAAKAIALSDKFPGYESVPTLKELGYPQDLIGVWTAFVVPAGVPESTRKTLEEAFARSLRDPAVNARILPLGILNDYQPPARVITMMREETAVVNDIGKKLGLAK</sequence>
<name>A0ABW4KXJ7_9BURK</name>
<feature type="chain" id="PRO_5045733114" evidence="2">
    <location>
        <begin position="23"/>
        <end position="322"/>
    </location>
</feature>
<feature type="signal peptide" evidence="2">
    <location>
        <begin position="1"/>
        <end position="22"/>
    </location>
</feature>
<dbReference type="EMBL" id="JBHUEJ010000036">
    <property type="protein sequence ID" value="MFD1712141.1"/>
    <property type="molecule type" value="Genomic_DNA"/>
</dbReference>
<dbReference type="InterPro" id="IPR042100">
    <property type="entry name" value="Bug_dom1"/>
</dbReference>
<comment type="caution">
    <text evidence="3">The sequence shown here is derived from an EMBL/GenBank/DDBJ whole genome shotgun (WGS) entry which is preliminary data.</text>
</comment>
<dbReference type="CDD" id="cd07012">
    <property type="entry name" value="PBP2_Bug_TTT"/>
    <property type="match status" value="1"/>
</dbReference>
<gene>
    <name evidence="3" type="ORF">ACFSF0_16135</name>
</gene>
<proteinExistence type="inferred from homology"/>
<evidence type="ECO:0000256" key="2">
    <source>
        <dbReference type="SAM" id="SignalP"/>
    </source>
</evidence>
<evidence type="ECO:0000256" key="1">
    <source>
        <dbReference type="ARBA" id="ARBA00006987"/>
    </source>
</evidence>
<keyword evidence="2" id="KW-0732">Signal</keyword>
<dbReference type="InterPro" id="IPR005064">
    <property type="entry name" value="BUG"/>
</dbReference>
<dbReference type="Gene3D" id="3.40.190.10">
    <property type="entry name" value="Periplasmic binding protein-like II"/>
    <property type="match status" value="1"/>
</dbReference>
<accession>A0ABW4KXJ7</accession>
<dbReference type="PANTHER" id="PTHR42928:SF5">
    <property type="entry name" value="BLR1237 PROTEIN"/>
    <property type="match status" value="1"/>
</dbReference>
<dbReference type="Pfam" id="PF03401">
    <property type="entry name" value="TctC"/>
    <property type="match status" value="1"/>
</dbReference>
<evidence type="ECO:0000313" key="3">
    <source>
        <dbReference type="EMBL" id="MFD1712141.1"/>
    </source>
</evidence>
<dbReference type="PIRSF" id="PIRSF017082">
    <property type="entry name" value="YflP"/>
    <property type="match status" value="1"/>
</dbReference>
<keyword evidence="4" id="KW-1185">Reference proteome</keyword>
<dbReference type="Gene3D" id="3.40.190.150">
    <property type="entry name" value="Bordetella uptake gene, domain 1"/>
    <property type="match status" value="1"/>
</dbReference>
<reference evidence="4" key="1">
    <citation type="journal article" date="2019" name="Int. J. Syst. Evol. Microbiol.">
        <title>The Global Catalogue of Microorganisms (GCM) 10K type strain sequencing project: providing services to taxonomists for standard genome sequencing and annotation.</title>
        <authorList>
            <consortium name="The Broad Institute Genomics Platform"/>
            <consortium name="The Broad Institute Genome Sequencing Center for Infectious Disease"/>
            <person name="Wu L."/>
            <person name="Ma J."/>
        </authorList>
    </citation>
    <scope>NUCLEOTIDE SEQUENCE [LARGE SCALE GENOMIC DNA]</scope>
    <source>
        <strain evidence="4">LMG 29247</strain>
    </source>
</reference>
<dbReference type="Proteomes" id="UP001597304">
    <property type="component" value="Unassembled WGS sequence"/>
</dbReference>
<organism evidence="3 4">
    <name type="scientific">Ottowia flava</name>
    <dbReference type="NCBI Taxonomy" id="2675430"/>
    <lineage>
        <taxon>Bacteria</taxon>
        <taxon>Pseudomonadati</taxon>
        <taxon>Pseudomonadota</taxon>
        <taxon>Betaproteobacteria</taxon>
        <taxon>Burkholderiales</taxon>
        <taxon>Comamonadaceae</taxon>
        <taxon>Ottowia</taxon>
    </lineage>
</organism>
<protein>
    <submittedName>
        <fullName evidence="3">Bug family tripartite tricarboxylate transporter substrate binding protein</fullName>
    </submittedName>
</protein>